<keyword evidence="5" id="KW-0863">Zinc-finger</keyword>
<dbReference type="SUPFAM" id="SSF46955">
    <property type="entry name" value="Putative DNA-binding domain"/>
    <property type="match status" value="1"/>
</dbReference>
<evidence type="ECO:0000313" key="13">
    <source>
        <dbReference type="Proteomes" id="UP001479436"/>
    </source>
</evidence>
<dbReference type="Pfam" id="PF05181">
    <property type="entry name" value="XPA_C"/>
    <property type="match status" value="1"/>
</dbReference>
<evidence type="ECO:0000256" key="5">
    <source>
        <dbReference type="ARBA" id="ARBA00022771"/>
    </source>
</evidence>
<keyword evidence="4" id="KW-0227">DNA damage</keyword>
<feature type="region of interest" description="Disordered" evidence="10">
    <location>
        <begin position="27"/>
        <end position="75"/>
    </location>
</feature>
<dbReference type="Proteomes" id="UP001479436">
    <property type="component" value="Unassembled WGS sequence"/>
</dbReference>
<evidence type="ECO:0000256" key="8">
    <source>
        <dbReference type="ARBA" id="ARBA00023204"/>
    </source>
</evidence>
<name>A0ABR2W980_9FUNG</name>
<keyword evidence="7" id="KW-0238">DNA-binding</keyword>
<comment type="subcellular location">
    <subcellularLocation>
        <location evidence="1">Nucleus</location>
    </subcellularLocation>
</comment>
<evidence type="ECO:0000256" key="1">
    <source>
        <dbReference type="ARBA" id="ARBA00004123"/>
    </source>
</evidence>
<dbReference type="PANTHER" id="PTHR10142">
    <property type="entry name" value="DNA REPAIR PROTEIN COMPLEMENTING XP-A CELLS"/>
    <property type="match status" value="1"/>
</dbReference>
<dbReference type="InterPro" id="IPR022656">
    <property type="entry name" value="XPA_C"/>
</dbReference>
<dbReference type="InterPro" id="IPR022658">
    <property type="entry name" value="XPA_CS"/>
</dbReference>
<evidence type="ECO:0000256" key="6">
    <source>
        <dbReference type="ARBA" id="ARBA00022833"/>
    </source>
</evidence>
<dbReference type="PANTHER" id="PTHR10142:SF0">
    <property type="entry name" value="DNA REPAIR PROTEIN COMPLEMENTING XP-A CELLS"/>
    <property type="match status" value="1"/>
</dbReference>
<accession>A0ABR2W980</accession>
<organism evidence="12 13">
    <name type="scientific">Basidiobolus ranarum</name>
    <dbReference type="NCBI Taxonomy" id="34480"/>
    <lineage>
        <taxon>Eukaryota</taxon>
        <taxon>Fungi</taxon>
        <taxon>Fungi incertae sedis</taxon>
        <taxon>Zoopagomycota</taxon>
        <taxon>Entomophthoromycotina</taxon>
        <taxon>Basidiobolomycetes</taxon>
        <taxon>Basidiobolales</taxon>
        <taxon>Basidiobolaceae</taxon>
        <taxon>Basidiobolus</taxon>
    </lineage>
</organism>
<dbReference type="EMBL" id="JASJQH010006916">
    <property type="protein sequence ID" value="KAK9727626.1"/>
    <property type="molecule type" value="Genomic_DNA"/>
</dbReference>
<dbReference type="PROSITE" id="PS00753">
    <property type="entry name" value="XPA_2"/>
    <property type="match status" value="1"/>
</dbReference>
<evidence type="ECO:0000256" key="3">
    <source>
        <dbReference type="ARBA" id="ARBA00022723"/>
    </source>
</evidence>
<keyword evidence="9" id="KW-0539">Nucleus</keyword>
<dbReference type="CDD" id="cd21077">
    <property type="entry name" value="DBD_Rad14"/>
    <property type="match status" value="1"/>
</dbReference>
<dbReference type="Gene3D" id="3.90.530.10">
    <property type="entry name" value="XPA C-terminal domain"/>
    <property type="match status" value="1"/>
</dbReference>
<feature type="compositionally biased region" description="Basic and acidic residues" evidence="10">
    <location>
        <begin position="249"/>
        <end position="262"/>
    </location>
</feature>
<evidence type="ECO:0000313" key="12">
    <source>
        <dbReference type="EMBL" id="KAK9727626.1"/>
    </source>
</evidence>
<evidence type="ECO:0000256" key="4">
    <source>
        <dbReference type="ARBA" id="ARBA00022763"/>
    </source>
</evidence>
<keyword evidence="3" id="KW-0479">Metal-binding</keyword>
<dbReference type="InterPro" id="IPR022652">
    <property type="entry name" value="Znf_XPA_CS"/>
</dbReference>
<reference evidence="12 13" key="1">
    <citation type="submission" date="2023-04" db="EMBL/GenBank/DDBJ databases">
        <title>Genome of Basidiobolus ranarum AG-B5.</title>
        <authorList>
            <person name="Stajich J.E."/>
            <person name="Carter-House D."/>
            <person name="Gryganskyi A."/>
        </authorList>
    </citation>
    <scope>NUCLEOTIDE SEQUENCE [LARGE SCALE GENOMIC DNA]</scope>
    <source>
        <strain evidence="12 13">AG-B5</strain>
    </source>
</reference>
<evidence type="ECO:0000256" key="10">
    <source>
        <dbReference type="SAM" id="MobiDB-lite"/>
    </source>
</evidence>
<gene>
    <name evidence="12" type="primary">RAD14</name>
    <name evidence="12" type="ORF">K7432_001710</name>
</gene>
<sequence>MSEEKYDEGLSKEQLLRIEENRKIAQKKLSLKQQQSPTKSELNPKQIPTDPTESSPEKSKRPLKRNNPYYEYDLSNMVDTRGGFLVDEEEEEGSKKKKYEPPKLIPELDLSLNPEENPKCKECGSIELDPIFLTIFNLHVCSKCKEEFPDKFSLITKTEAKEDYLLTDPELKDRDLFPCWKKPNPRKSTWNDMMLFVREQVEEFAFKKWGGEEALDAEFEKRQSDKKKRKDKKFRAKLADLRRRTRTSTWEKKREEHVHEYDEPVEDQETGEMTKTCKSCGFQLSYDEL</sequence>
<comment type="caution">
    <text evidence="12">The sequence shown here is derived from an EMBL/GenBank/DDBJ whole genome shotgun (WGS) entry which is preliminary data.</text>
</comment>
<dbReference type="InterPro" id="IPR009061">
    <property type="entry name" value="DNA-bd_dom_put_sf"/>
</dbReference>
<dbReference type="InterPro" id="IPR000465">
    <property type="entry name" value="XPA/RAD14"/>
</dbReference>
<dbReference type="InterPro" id="IPR037129">
    <property type="entry name" value="XPA_sf"/>
</dbReference>
<feature type="domain" description="XPA C-terminal" evidence="11">
    <location>
        <begin position="151"/>
        <end position="201"/>
    </location>
</feature>
<keyword evidence="8" id="KW-0234">DNA repair</keyword>
<evidence type="ECO:0000256" key="9">
    <source>
        <dbReference type="ARBA" id="ARBA00023242"/>
    </source>
</evidence>
<keyword evidence="6" id="KW-0862">Zinc</keyword>
<evidence type="ECO:0000259" key="11">
    <source>
        <dbReference type="Pfam" id="PF05181"/>
    </source>
</evidence>
<proteinExistence type="inferred from homology"/>
<keyword evidence="13" id="KW-1185">Reference proteome</keyword>
<comment type="similarity">
    <text evidence="2">Belongs to the XPA family.</text>
</comment>
<dbReference type="Pfam" id="PF01286">
    <property type="entry name" value="XPA_N"/>
    <property type="match status" value="1"/>
</dbReference>
<protein>
    <submittedName>
        <fullName evidence="12">DNA repair protein rad14</fullName>
    </submittedName>
</protein>
<feature type="region of interest" description="Disordered" evidence="10">
    <location>
        <begin position="246"/>
        <end position="273"/>
    </location>
</feature>
<dbReference type="NCBIfam" id="TIGR00598">
    <property type="entry name" value="rad14"/>
    <property type="match status" value="1"/>
</dbReference>
<evidence type="ECO:0000256" key="7">
    <source>
        <dbReference type="ARBA" id="ARBA00023125"/>
    </source>
</evidence>
<evidence type="ECO:0000256" key="2">
    <source>
        <dbReference type="ARBA" id="ARBA00005548"/>
    </source>
</evidence>